<accession>A0A1T5A8Z4</accession>
<dbReference type="STRING" id="439228.SAMN06295920_101709"/>
<keyword evidence="3" id="KW-1185">Reference proteome</keyword>
<organism evidence="2 3">
    <name type="scientific">Rhizorhabdus histidinilytica</name>
    <dbReference type="NCBI Taxonomy" id="439228"/>
    <lineage>
        <taxon>Bacteria</taxon>
        <taxon>Pseudomonadati</taxon>
        <taxon>Pseudomonadota</taxon>
        <taxon>Alphaproteobacteria</taxon>
        <taxon>Sphingomonadales</taxon>
        <taxon>Sphingomonadaceae</taxon>
        <taxon>Rhizorhabdus</taxon>
    </lineage>
</organism>
<dbReference type="Proteomes" id="UP000189818">
    <property type="component" value="Unassembled WGS sequence"/>
</dbReference>
<dbReference type="RefSeq" id="WP_079646625.1">
    <property type="nucleotide sequence ID" value="NZ_FUYM01000001.1"/>
</dbReference>
<reference evidence="3" key="1">
    <citation type="submission" date="2017-02" db="EMBL/GenBank/DDBJ databases">
        <authorList>
            <person name="Varghese N."/>
            <person name="Submissions S."/>
        </authorList>
    </citation>
    <scope>NUCLEOTIDE SEQUENCE [LARGE SCALE GENOMIC DNA]</scope>
    <source>
        <strain evidence="3">UM2</strain>
    </source>
</reference>
<evidence type="ECO:0000313" key="3">
    <source>
        <dbReference type="Proteomes" id="UP000189818"/>
    </source>
</evidence>
<dbReference type="OrthoDB" id="4731087at2"/>
<dbReference type="EMBL" id="FUYM01000001">
    <property type="protein sequence ID" value="SKB31319.1"/>
    <property type="molecule type" value="Genomic_DNA"/>
</dbReference>
<proteinExistence type="predicted"/>
<gene>
    <name evidence="2" type="ORF">SAMN06295920_101709</name>
</gene>
<sequence length="119" mass="13599">MKFDFDTSRKSHAQGDVYLIPIVAIPAEALAQPVEAEAGKLIVTHSETGHHHIVMERPDVKMFRGMDMFRDFLLIENNPATLEHLRDHHTHAPQEIQPGAYLIQRQRQPSPEGWQRASD</sequence>
<dbReference type="AlphaFoldDB" id="A0A1T5A8Z4"/>
<feature type="region of interest" description="Disordered" evidence="1">
    <location>
        <begin position="88"/>
        <end position="119"/>
    </location>
</feature>
<evidence type="ECO:0000256" key="1">
    <source>
        <dbReference type="SAM" id="MobiDB-lite"/>
    </source>
</evidence>
<name>A0A1T5A8Z4_9SPHN</name>
<evidence type="ECO:0000313" key="2">
    <source>
        <dbReference type="EMBL" id="SKB31319.1"/>
    </source>
</evidence>
<protein>
    <submittedName>
        <fullName evidence="2">Uncharacterized protein</fullName>
    </submittedName>
</protein>